<feature type="transmembrane region" description="Helical" evidence="1">
    <location>
        <begin position="290"/>
        <end position="313"/>
    </location>
</feature>
<gene>
    <name evidence="2" type="ORF">CP557_07490</name>
</gene>
<name>A0A2A5QUD7_9EURY</name>
<keyword evidence="1" id="KW-0472">Membrane</keyword>
<feature type="transmembrane region" description="Helical" evidence="1">
    <location>
        <begin position="256"/>
        <end position="275"/>
    </location>
</feature>
<dbReference type="EMBL" id="NXNI01000001">
    <property type="protein sequence ID" value="PCR90393.1"/>
    <property type="molecule type" value="Genomic_DNA"/>
</dbReference>
<protein>
    <recommendedName>
        <fullName evidence="4">DUF4239 domain-containing protein</fullName>
    </recommendedName>
</protein>
<reference evidence="2 3" key="1">
    <citation type="submission" date="2017-09" db="EMBL/GenBank/DDBJ databases">
        <title>Genome sequences of Natrinema ejinorence JCM 13890T.</title>
        <authorList>
            <person name="Roh S.W."/>
            <person name="Kim Y.B."/>
            <person name="Kim J.Y."/>
        </authorList>
    </citation>
    <scope>NUCLEOTIDE SEQUENCE [LARGE SCALE GENOMIC DNA]</scope>
    <source>
        <strain evidence="2 3">JCM 13890</strain>
    </source>
</reference>
<dbReference type="OrthoDB" id="202254at2157"/>
<evidence type="ECO:0000313" key="3">
    <source>
        <dbReference type="Proteomes" id="UP000219689"/>
    </source>
</evidence>
<dbReference type="Pfam" id="PF25927">
    <property type="entry name" value="DUF7972"/>
    <property type="match status" value="1"/>
</dbReference>
<sequence>MSDLSTDNTLRERTDVNKYWFWLLLGANRWVVAGGLAFLIFLVFMIWGVMKPVSLYSTMQSSDMVETLFAGLVGAIITGTTLVVSINQLVLSQEIGSLGSQRSRMDTTMDFRQNTDSLLGMTTPADPSAYLDALIETSEQRAKTLRDTLSETENQELYKKVDEYVTDLLENADHARNHLEDTDFGTFDVLSPALDYNYDRKMHDVRRLGMEYEDSLTDEERSAFRNLLEALTMYGVVREYIKDLYIQWALVKLSRAILYAAVIALTVSGGMVVFVDATTFLGTFLGIESVLWVVSAAFAISTLPFLLFISYILRLATLAKQTLSMGPLMLS</sequence>
<feature type="transmembrane region" description="Helical" evidence="1">
    <location>
        <begin position="67"/>
        <end position="91"/>
    </location>
</feature>
<feature type="transmembrane region" description="Helical" evidence="1">
    <location>
        <begin position="20"/>
        <end position="47"/>
    </location>
</feature>
<evidence type="ECO:0008006" key="4">
    <source>
        <dbReference type="Google" id="ProtNLM"/>
    </source>
</evidence>
<proteinExistence type="predicted"/>
<dbReference type="Proteomes" id="UP000219689">
    <property type="component" value="Unassembled WGS sequence"/>
</dbReference>
<evidence type="ECO:0000256" key="1">
    <source>
        <dbReference type="SAM" id="Phobius"/>
    </source>
</evidence>
<comment type="caution">
    <text evidence="2">The sequence shown here is derived from an EMBL/GenBank/DDBJ whole genome shotgun (WGS) entry which is preliminary data.</text>
</comment>
<organism evidence="2 3">
    <name type="scientific">Natrinema ejinorense</name>
    <dbReference type="NCBI Taxonomy" id="373386"/>
    <lineage>
        <taxon>Archaea</taxon>
        <taxon>Methanobacteriati</taxon>
        <taxon>Methanobacteriota</taxon>
        <taxon>Stenosarchaea group</taxon>
        <taxon>Halobacteria</taxon>
        <taxon>Halobacteriales</taxon>
        <taxon>Natrialbaceae</taxon>
        <taxon>Natrinema</taxon>
    </lineage>
</organism>
<evidence type="ECO:0000313" key="2">
    <source>
        <dbReference type="EMBL" id="PCR90393.1"/>
    </source>
</evidence>
<dbReference type="AlphaFoldDB" id="A0A2A5QUD7"/>
<accession>A0A2A5QUD7</accession>
<dbReference type="RefSeq" id="WP_097379341.1">
    <property type="nucleotide sequence ID" value="NZ_NXNI01000001.1"/>
</dbReference>
<keyword evidence="1" id="KW-1133">Transmembrane helix</keyword>
<keyword evidence="1" id="KW-0812">Transmembrane</keyword>
<dbReference type="InterPro" id="IPR058278">
    <property type="entry name" value="DUF7972"/>
</dbReference>
<keyword evidence="3" id="KW-1185">Reference proteome</keyword>